<evidence type="ECO:0000256" key="2">
    <source>
        <dbReference type="SAM" id="SignalP"/>
    </source>
</evidence>
<dbReference type="SMART" id="SM00198">
    <property type="entry name" value="SCP"/>
    <property type="match status" value="1"/>
</dbReference>
<dbReference type="SUPFAM" id="SSF55797">
    <property type="entry name" value="PR-1-like"/>
    <property type="match status" value="1"/>
</dbReference>
<dbReference type="AlphaFoldDB" id="A0A1E1MWN6"/>
<accession>A0A1E1MWN6</accession>
<dbReference type="InterPro" id="IPR035940">
    <property type="entry name" value="CAP_sf"/>
</dbReference>
<dbReference type="EMBL" id="FJVC01000790">
    <property type="protein sequence ID" value="CZT53491.1"/>
    <property type="molecule type" value="Genomic_DNA"/>
</dbReference>
<dbReference type="InterPro" id="IPR001283">
    <property type="entry name" value="CRISP-related"/>
</dbReference>
<dbReference type="CDD" id="cd05380">
    <property type="entry name" value="CAP_euk"/>
    <property type="match status" value="1"/>
</dbReference>
<evidence type="ECO:0000256" key="1">
    <source>
        <dbReference type="SAM" id="MobiDB-lite"/>
    </source>
</evidence>
<evidence type="ECO:0000259" key="3">
    <source>
        <dbReference type="SMART" id="SM00198"/>
    </source>
</evidence>
<feature type="chain" id="PRO_5009448827" description="SCP domain-containing protein" evidence="2">
    <location>
        <begin position="18"/>
        <end position="341"/>
    </location>
</feature>
<gene>
    <name evidence="4" type="ORF">RSE6_15082</name>
</gene>
<dbReference type="InterPro" id="IPR014044">
    <property type="entry name" value="CAP_dom"/>
</dbReference>
<dbReference type="PANTHER" id="PTHR10334">
    <property type="entry name" value="CYSTEINE-RICH SECRETORY PROTEIN-RELATED"/>
    <property type="match status" value="1"/>
</dbReference>
<name>A0A1E1MWN6_RHYSE</name>
<reference evidence="5" key="1">
    <citation type="submission" date="2016-03" db="EMBL/GenBank/DDBJ databases">
        <authorList>
            <person name="Guldener U."/>
        </authorList>
    </citation>
    <scope>NUCLEOTIDE SEQUENCE [LARGE SCALE GENOMIC DNA]</scope>
</reference>
<feature type="region of interest" description="Disordered" evidence="1">
    <location>
        <begin position="46"/>
        <end position="117"/>
    </location>
</feature>
<feature type="signal peptide" evidence="2">
    <location>
        <begin position="1"/>
        <end position="17"/>
    </location>
</feature>
<dbReference type="Proteomes" id="UP000177625">
    <property type="component" value="Unassembled WGS sequence"/>
</dbReference>
<organism evidence="4 5">
    <name type="scientific">Rhynchosporium secalis</name>
    <name type="common">Barley scald fungus</name>
    <dbReference type="NCBI Taxonomy" id="38038"/>
    <lineage>
        <taxon>Eukaryota</taxon>
        <taxon>Fungi</taxon>
        <taxon>Dikarya</taxon>
        <taxon>Ascomycota</taxon>
        <taxon>Pezizomycotina</taxon>
        <taxon>Leotiomycetes</taxon>
        <taxon>Helotiales</taxon>
        <taxon>Ploettnerulaceae</taxon>
        <taxon>Rhynchosporium</taxon>
    </lineage>
</organism>
<evidence type="ECO:0000313" key="4">
    <source>
        <dbReference type="EMBL" id="CZT53491.1"/>
    </source>
</evidence>
<feature type="compositionally biased region" description="Pro residues" evidence="1">
    <location>
        <begin position="79"/>
        <end position="103"/>
    </location>
</feature>
<dbReference type="Gene3D" id="3.40.33.10">
    <property type="entry name" value="CAP"/>
    <property type="match status" value="1"/>
</dbReference>
<feature type="compositionally biased region" description="Low complexity" evidence="1">
    <location>
        <begin position="104"/>
        <end position="117"/>
    </location>
</feature>
<sequence>MRSSTVLALIGATLAIASPVNHEALHKKAYVTDMVTTIVYVTVTAGNLPPPATTASASTTTEPHHKSQETPAAPKPVEVHPPPPPPAPKPDPIAPPPPPPFPTYPAVQPPKVQAAPVPVPQTPEVKAAPVPVVKTPEVKAAAAAVVQAPDVKAAAAPVAVPAPEAANKPTDYKSTCLKYHNILRGNHGAVALGWDETLANYAKTIANKCVFAHDMSQGSGGYGQNLAAFGRSSDLSSINLANVAADAIANQWYYGEAANMPYGEDSPAINNVPEFLHFSQVVWKSTSKVGCYTATCQAGTIFSYNSLFTVCNYKTAGNVLGSFASEVSRPVGKAVVVAKID</sequence>
<proteinExistence type="predicted"/>
<feature type="domain" description="SCP" evidence="3">
    <location>
        <begin position="171"/>
        <end position="321"/>
    </location>
</feature>
<keyword evidence="2" id="KW-0732">Signal</keyword>
<dbReference type="PRINTS" id="PR00837">
    <property type="entry name" value="V5TPXLIKE"/>
</dbReference>
<evidence type="ECO:0000313" key="5">
    <source>
        <dbReference type="Proteomes" id="UP000177625"/>
    </source>
</evidence>
<keyword evidence="5" id="KW-1185">Reference proteome</keyword>
<dbReference type="Pfam" id="PF00188">
    <property type="entry name" value="CAP"/>
    <property type="match status" value="1"/>
</dbReference>
<protein>
    <recommendedName>
        <fullName evidence="3">SCP domain-containing protein</fullName>
    </recommendedName>
</protein>